<evidence type="ECO:0000313" key="2">
    <source>
        <dbReference type="Proteomes" id="UP000322545"/>
    </source>
</evidence>
<reference evidence="1 2" key="1">
    <citation type="submission" date="2016-11" db="EMBL/GenBank/DDBJ databases">
        <authorList>
            <person name="Varghese N."/>
            <person name="Submissions S."/>
        </authorList>
    </citation>
    <scope>NUCLEOTIDE SEQUENCE [LARGE SCALE GENOMIC DNA]</scope>
    <source>
        <strain evidence="1 2">DSM 28249</strain>
    </source>
</reference>
<proteinExistence type="predicted"/>
<dbReference type="RefSeq" id="WP_149778118.1">
    <property type="nucleotide sequence ID" value="NZ_FRCB01000001.1"/>
</dbReference>
<evidence type="ECO:0000313" key="1">
    <source>
        <dbReference type="EMBL" id="SHL45931.1"/>
    </source>
</evidence>
<dbReference type="AlphaFoldDB" id="A0A1M7ATE2"/>
<sequence length="64" mass="7318">MANILERRKIMALPAQPQQTKSPEIRSAIRSMADWFEVYYTPEAPANIVVAPNLGALEQMYAYY</sequence>
<dbReference type="Proteomes" id="UP000322545">
    <property type="component" value="Unassembled WGS sequence"/>
</dbReference>
<gene>
    <name evidence="1" type="ORF">SAMN05443432_101567</name>
</gene>
<accession>A0A1M7ATE2</accession>
<keyword evidence="2" id="KW-1185">Reference proteome</keyword>
<organism evidence="1 2">
    <name type="scientific">Roseovarius litoreus</name>
    <dbReference type="NCBI Taxonomy" id="1155722"/>
    <lineage>
        <taxon>Bacteria</taxon>
        <taxon>Pseudomonadati</taxon>
        <taxon>Pseudomonadota</taxon>
        <taxon>Alphaproteobacteria</taxon>
        <taxon>Rhodobacterales</taxon>
        <taxon>Roseobacteraceae</taxon>
        <taxon>Roseovarius</taxon>
    </lineage>
</organism>
<dbReference type="EMBL" id="FRCB01000001">
    <property type="protein sequence ID" value="SHL45931.1"/>
    <property type="molecule type" value="Genomic_DNA"/>
</dbReference>
<protein>
    <submittedName>
        <fullName evidence="1">Uncharacterized protein</fullName>
    </submittedName>
</protein>
<name>A0A1M7ATE2_9RHOB</name>